<reference evidence="2" key="2">
    <citation type="submission" date="2002-07" db="EMBL/GenBank/DDBJ databases">
        <title>Oryza sativa nipponbare(GA3) genomic DNA, chromosome 9, BAC clone:OJ1740_D06.</title>
        <authorList>
            <person name="Sasaki T."/>
            <person name="Matsumoto T."/>
            <person name="Hattori M."/>
            <person name="Sakaki Y."/>
            <person name="Katayose Y."/>
        </authorList>
    </citation>
    <scope>NUCLEOTIDE SEQUENCE</scope>
</reference>
<evidence type="ECO:0000313" key="1">
    <source>
        <dbReference type="EMBL" id="BAD33423.1"/>
    </source>
</evidence>
<dbReference type="Proteomes" id="UP000000763">
    <property type="component" value="Chromosome 9"/>
</dbReference>
<evidence type="ECO:0000313" key="2">
    <source>
        <dbReference type="EMBL" id="BAD33656.1"/>
    </source>
</evidence>
<gene>
    <name evidence="2" type="ORF">OJ1740_D06.45</name>
    <name evidence="1" type="ORF">P0418B08.16</name>
</gene>
<evidence type="ECO:0000313" key="3">
    <source>
        <dbReference type="Proteomes" id="UP000000763"/>
    </source>
</evidence>
<reference evidence="1" key="1">
    <citation type="submission" date="2002-06" db="EMBL/GenBank/DDBJ databases">
        <title>Oryza sativa nipponbare(GA3) genomic DNA, chromosome 9, PAC clone:P0418B08.</title>
        <authorList>
            <person name="Sasaki T."/>
            <person name="Matsumoto T."/>
            <person name="Katayose Y."/>
        </authorList>
    </citation>
    <scope>NUCLEOTIDE SEQUENCE</scope>
</reference>
<dbReference type="AlphaFoldDB" id="Q69P40"/>
<dbReference type="EMBL" id="AP005420">
    <property type="protein sequence ID" value="BAD33423.1"/>
    <property type="molecule type" value="Genomic_DNA"/>
</dbReference>
<dbReference type="EMBL" id="AP005579">
    <property type="protein sequence ID" value="BAD33656.1"/>
    <property type="molecule type" value="Genomic_DNA"/>
</dbReference>
<organism evidence="2 3">
    <name type="scientific">Oryza sativa subsp. japonica</name>
    <name type="common">Rice</name>
    <dbReference type="NCBI Taxonomy" id="39947"/>
    <lineage>
        <taxon>Eukaryota</taxon>
        <taxon>Viridiplantae</taxon>
        <taxon>Streptophyta</taxon>
        <taxon>Embryophyta</taxon>
        <taxon>Tracheophyta</taxon>
        <taxon>Spermatophyta</taxon>
        <taxon>Magnoliopsida</taxon>
        <taxon>Liliopsida</taxon>
        <taxon>Poales</taxon>
        <taxon>Poaceae</taxon>
        <taxon>BOP clade</taxon>
        <taxon>Oryzoideae</taxon>
        <taxon>Oryzeae</taxon>
        <taxon>Oryzinae</taxon>
        <taxon>Oryza</taxon>
        <taxon>Oryza sativa</taxon>
    </lineage>
</organism>
<sequence length="51" mass="5419">MGTKAQELAWLAAGGREGWVGPAARWWWSLRPGWAAAAADARALVVVAELS</sequence>
<reference evidence="3" key="4">
    <citation type="journal article" date="2008" name="Nucleic Acids Res.">
        <title>The rice annotation project database (RAP-DB): 2008 update.</title>
        <authorList>
            <consortium name="The rice annotation project (RAP)"/>
        </authorList>
    </citation>
    <scope>GENOME REANNOTATION</scope>
    <source>
        <strain evidence="3">cv. Nipponbare</strain>
    </source>
</reference>
<name>Q69P40_ORYSJ</name>
<protein>
    <submittedName>
        <fullName evidence="2">Uncharacterized protein</fullName>
    </submittedName>
</protein>
<reference evidence="3" key="3">
    <citation type="journal article" date="2005" name="Nature">
        <title>The map-based sequence of the rice genome.</title>
        <authorList>
            <consortium name="International rice genome sequencing project (IRGSP)"/>
            <person name="Matsumoto T."/>
            <person name="Wu J."/>
            <person name="Kanamori H."/>
            <person name="Katayose Y."/>
            <person name="Fujisawa M."/>
            <person name="Namiki N."/>
            <person name="Mizuno H."/>
            <person name="Yamamoto K."/>
            <person name="Antonio B.A."/>
            <person name="Baba T."/>
            <person name="Sakata K."/>
            <person name="Nagamura Y."/>
            <person name="Aoki H."/>
            <person name="Arikawa K."/>
            <person name="Arita K."/>
            <person name="Bito T."/>
            <person name="Chiden Y."/>
            <person name="Fujitsuka N."/>
            <person name="Fukunaka R."/>
            <person name="Hamada M."/>
            <person name="Harada C."/>
            <person name="Hayashi A."/>
            <person name="Hijishita S."/>
            <person name="Honda M."/>
            <person name="Hosokawa S."/>
            <person name="Ichikawa Y."/>
            <person name="Idonuma A."/>
            <person name="Iijima M."/>
            <person name="Ikeda M."/>
            <person name="Ikeno M."/>
            <person name="Ito K."/>
            <person name="Ito S."/>
            <person name="Ito T."/>
            <person name="Ito Y."/>
            <person name="Ito Y."/>
            <person name="Iwabuchi A."/>
            <person name="Kamiya K."/>
            <person name="Karasawa W."/>
            <person name="Kurita K."/>
            <person name="Katagiri S."/>
            <person name="Kikuta A."/>
            <person name="Kobayashi H."/>
            <person name="Kobayashi N."/>
            <person name="Machita K."/>
            <person name="Maehara T."/>
            <person name="Masukawa M."/>
            <person name="Mizubayashi T."/>
            <person name="Mukai Y."/>
            <person name="Nagasaki H."/>
            <person name="Nagata Y."/>
            <person name="Naito S."/>
            <person name="Nakashima M."/>
            <person name="Nakama Y."/>
            <person name="Nakamichi Y."/>
            <person name="Nakamura M."/>
            <person name="Meguro A."/>
            <person name="Negishi M."/>
            <person name="Ohta I."/>
            <person name="Ohta T."/>
            <person name="Okamoto M."/>
            <person name="Ono N."/>
            <person name="Saji S."/>
            <person name="Sakaguchi M."/>
            <person name="Sakai K."/>
            <person name="Shibata M."/>
            <person name="Shimokawa T."/>
            <person name="Song J."/>
            <person name="Takazaki Y."/>
            <person name="Terasawa K."/>
            <person name="Tsugane M."/>
            <person name="Tsuji K."/>
            <person name="Ueda S."/>
            <person name="Waki K."/>
            <person name="Yamagata H."/>
            <person name="Yamamoto M."/>
            <person name="Yamamoto S."/>
            <person name="Yamane H."/>
            <person name="Yoshiki S."/>
            <person name="Yoshihara R."/>
            <person name="Yukawa K."/>
            <person name="Zhong H."/>
            <person name="Yano M."/>
            <person name="Yuan Q."/>
            <person name="Ouyang S."/>
            <person name="Liu J."/>
            <person name="Jones K.M."/>
            <person name="Gansberger K."/>
            <person name="Moffat K."/>
            <person name="Hill J."/>
            <person name="Bera J."/>
            <person name="Fadrosh D."/>
            <person name="Jin S."/>
            <person name="Johri S."/>
            <person name="Kim M."/>
            <person name="Overton L."/>
            <person name="Reardon M."/>
            <person name="Tsitrin T."/>
            <person name="Vuong H."/>
            <person name="Weaver B."/>
            <person name="Ciecko A."/>
            <person name="Tallon L."/>
            <person name="Jackson J."/>
            <person name="Pai G."/>
            <person name="Aken S.V."/>
            <person name="Utterback T."/>
            <person name="Reidmuller S."/>
            <person name="Feldblyum T."/>
            <person name="Hsiao J."/>
            <person name="Zismann V."/>
            <person name="Iobst S."/>
            <person name="de Vazeille A.R."/>
            <person name="Buell C.R."/>
            <person name="Ying K."/>
            <person name="Li Y."/>
            <person name="Lu T."/>
            <person name="Huang Y."/>
            <person name="Zhao Q."/>
            <person name="Feng Q."/>
            <person name="Zhang L."/>
            <person name="Zhu J."/>
            <person name="Weng Q."/>
            <person name="Mu J."/>
            <person name="Lu Y."/>
            <person name="Fan D."/>
            <person name="Liu Y."/>
            <person name="Guan J."/>
            <person name="Zhang Y."/>
            <person name="Yu S."/>
            <person name="Liu X."/>
            <person name="Zhang Y."/>
            <person name="Hong G."/>
            <person name="Han B."/>
            <person name="Choisne N."/>
            <person name="Demange N."/>
            <person name="Orjeda G."/>
            <person name="Samain S."/>
            <person name="Cattolico L."/>
            <person name="Pelletier E."/>
            <person name="Couloux A."/>
            <person name="Segurens B."/>
            <person name="Wincker P."/>
            <person name="D'Hont A."/>
            <person name="Scarpelli C."/>
            <person name="Weissenbach J."/>
            <person name="Salanoubat M."/>
            <person name="Quetier F."/>
            <person name="Yu Y."/>
            <person name="Kim H.R."/>
            <person name="Rambo T."/>
            <person name="Currie J."/>
            <person name="Collura K."/>
            <person name="Luo M."/>
            <person name="Yang T."/>
            <person name="Ammiraju J.S.S."/>
            <person name="Engler F."/>
            <person name="Soderlund C."/>
            <person name="Wing R.A."/>
            <person name="Palmer L.E."/>
            <person name="de la Bastide M."/>
            <person name="Spiegel L."/>
            <person name="Nascimento L."/>
            <person name="Zutavern T."/>
            <person name="O'Shaughnessy A."/>
            <person name="Dike S."/>
            <person name="Dedhia N."/>
            <person name="Preston R."/>
            <person name="Balija V."/>
            <person name="McCombie W.R."/>
            <person name="Chow T."/>
            <person name="Chen H."/>
            <person name="Chung M."/>
            <person name="Chen C."/>
            <person name="Shaw J."/>
            <person name="Wu H."/>
            <person name="Hsiao K."/>
            <person name="Chao Y."/>
            <person name="Chu M."/>
            <person name="Cheng C."/>
            <person name="Hour A."/>
            <person name="Lee P."/>
            <person name="Lin S."/>
            <person name="Lin Y."/>
            <person name="Liou J."/>
            <person name="Liu S."/>
            <person name="Hsing Y."/>
            <person name="Raghuvanshi S."/>
            <person name="Mohanty A."/>
            <person name="Bharti A.K."/>
            <person name="Gaur A."/>
            <person name="Gupta V."/>
            <person name="Kumar D."/>
            <person name="Ravi V."/>
            <person name="Vij S."/>
            <person name="Kapur A."/>
            <person name="Khurana P."/>
            <person name="Khurana P."/>
            <person name="Khurana J.P."/>
            <person name="Tyagi A.K."/>
            <person name="Gaikwad K."/>
            <person name="Singh A."/>
            <person name="Dalal V."/>
            <person name="Srivastava S."/>
            <person name="Dixit A."/>
            <person name="Pal A.K."/>
            <person name="Ghazi I.A."/>
            <person name="Yadav M."/>
            <person name="Pandit A."/>
            <person name="Bhargava A."/>
            <person name="Sureshbabu K."/>
            <person name="Batra K."/>
            <person name="Sharma T.R."/>
            <person name="Mohapatra T."/>
            <person name="Singh N.K."/>
            <person name="Messing J."/>
            <person name="Nelson A.B."/>
            <person name="Fuks G."/>
            <person name="Kavchok S."/>
            <person name="Keizer G."/>
            <person name="Linton E."/>
            <person name="Llaca V."/>
            <person name="Song R."/>
            <person name="Tanyolac B."/>
            <person name="Young S."/>
            <person name="Ho-Il K."/>
            <person name="Hahn J.H."/>
            <person name="Sangsakoo G."/>
            <person name="Vanavichit A."/>
            <person name="de Mattos Luiz.A.T."/>
            <person name="Zimmer P.D."/>
            <person name="Malone G."/>
            <person name="Dellagostin O."/>
            <person name="de Oliveira A.C."/>
            <person name="Bevan M."/>
            <person name="Bancroft I."/>
            <person name="Minx P."/>
            <person name="Cordum H."/>
            <person name="Wilson R."/>
            <person name="Cheng Z."/>
            <person name="Jin W."/>
            <person name="Jiang J."/>
            <person name="Leong S.A."/>
            <person name="Iwama H."/>
            <person name="Gojobori T."/>
            <person name="Itoh T."/>
            <person name="Niimura Y."/>
            <person name="Fujii Y."/>
            <person name="Habara T."/>
            <person name="Sakai H."/>
            <person name="Sato Y."/>
            <person name="Wilson G."/>
            <person name="Kumar K."/>
            <person name="McCouch S."/>
            <person name="Juretic N."/>
            <person name="Hoen D."/>
            <person name="Wright S."/>
            <person name="Bruskiewich R."/>
            <person name="Bureau T."/>
            <person name="Miyao A."/>
            <person name="Hirochika H."/>
            <person name="Nishikawa T."/>
            <person name="Kadowaki K."/>
            <person name="Sugiura M."/>
            <person name="Burr B."/>
            <person name="Sasaki T."/>
        </authorList>
    </citation>
    <scope>NUCLEOTIDE SEQUENCE [LARGE SCALE GENOMIC DNA]</scope>
    <source>
        <strain evidence="3">cv. Nipponbare</strain>
    </source>
</reference>
<proteinExistence type="predicted"/>
<accession>Q69P40</accession>